<accession>A0ACC6QVC1</accession>
<reference evidence="1" key="1">
    <citation type="submission" date="2024-03" db="EMBL/GenBank/DDBJ databases">
        <title>Novel Streptomyces species of biotechnological and ecological value are a feature of Machair soil.</title>
        <authorList>
            <person name="Prole J.R."/>
            <person name="Goodfellow M."/>
            <person name="Allenby N."/>
            <person name="Ward A.C."/>
        </authorList>
    </citation>
    <scope>NUCLEOTIDE SEQUENCE</scope>
    <source>
        <strain evidence="1">MS1.AVA.4</strain>
    </source>
</reference>
<evidence type="ECO:0000313" key="1">
    <source>
        <dbReference type="EMBL" id="MEJ8662265.1"/>
    </source>
</evidence>
<proteinExistence type="predicted"/>
<name>A0ACC6QVC1_9ACTN</name>
<gene>
    <name evidence="1" type="primary">tatA</name>
    <name evidence="1" type="ORF">WKI58_38395</name>
</gene>
<dbReference type="EMBL" id="JBBKAI010000003">
    <property type="protein sequence ID" value="MEJ8662265.1"/>
    <property type="molecule type" value="Genomic_DNA"/>
</dbReference>
<organism evidence="1 2">
    <name type="scientific">Streptomyces pratisoli</name>
    <dbReference type="NCBI Taxonomy" id="3139917"/>
    <lineage>
        <taxon>Bacteria</taxon>
        <taxon>Bacillati</taxon>
        <taxon>Actinomycetota</taxon>
        <taxon>Actinomycetes</taxon>
        <taxon>Kitasatosporales</taxon>
        <taxon>Streptomycetaceae</taxon>
        <taxon>Streptomyces</taxon>
    </lineage>
</organism>
<comment type="caution">
    <text evidence="1">The sequence shown here is derived from an EMBL/GenBank/DDBJ whole genome shotgun (WGS) entry which is preliminary data.</text>
</comment>
<dbReference type="Proteomes" id="UP001375539">
    <property type="component" value="Unassembled WGS sequence"/>
</dbReference>
<evidence type="ECO:0000313" key="2">
    <source>
        <dbReference type="Proteomes" id="UP001375539"/>
    </source>
</evidence>
<protein>
    <submittedName>
        <fullName evidence="1">Sec-independent protein translocase subunit TatA</fullName>
    </submittedName>
</protein>
<sequence length="98" mass="10271">MFGKLGAPEILLILVVVVLIFGAKRLPDMARSLGQSMRILKSETKAMRDPDDGTTTAASSTAQAGAAPQASAPRHLAAAPKPHEAEAEIHPQDVSSTR</sequence>
<keyword evidence="2" id="KW-1185">Reference proteome</keyword>